<reference evidence="1" key="1">
    <citation type="journal article" date="2020" name="Nature">
        <title>Giant virus diversity and host interactions through global metagenomics.</title>
        <authorList>
            <person name="Schulz F."/>
            <person name="Roux S."/>
            <person name="Paez-Espino D."/>
            <person name="Jungbluth S."/>
            <person name="Walsh D.A."/>
            <person name="Denef V.J."/>
            <person name="McMahon K.D."/>
            <person name="Konstantinidis K.T."/>
            <person name="Eloe-Fadrosh E.A."/>
            <person name="Kyrpides N.C."/>
            <person name="Woyke T."/>
        </authorList>
    </citation>
    <scope>NUCLEOTIDE SEQUENCE</scope>
    <source>
        <strain evidence="1">GVMAG-M-3300017989-17</strain>
    </source>
</reference>
<organism evidence="1">
    <name type="scientific">viral metagenome</name>
    <dbReference type="NCBI Taxonomy" id="1070528"/>
    <lineage>
        <taxon>unclassified sequences</taxon>
        <taxon>metagenomes</taxon>
        <taxon>organismal metagenomes</taxon>
    </lineage>
</organism>
<sequence>MSLPYHRHSALNHQRGHQLFHDQVLQTFPATLSNADYAAGGYQADGTVVSWGKDCTIKTTDQYNMPTCCSTWASGRGQPGACCACGTSVTPPVPPTFFPVTAEQEFAAATNN</sequence>
<protein>
    <submittedName>
        <fullName evidence="1">Uncharacterized protein</fullName>
    </submittedName>
</protein>
<dbReference type="EMBL" id="MN739202">
    <property type="protein sequence ID" value="QHS93350.1"/>
    <property type="molecule type" value="Genomic_DNA"/>
</dbReference>
<proteinExistence type="predicted"/>
<dbReference type="AlphaFoldDB" id="A0A6C0BMU4"/>
<name>A0A6C0BMU4_9ZZZZ</name>
<evidence type="ECO:0000313" key="1">
    <source>
        <dbReference type="EMBL" id="QHS93350.1"/>
    </source>
</evidence>
<accession>A0A6C0BMU4</accession>